<evidence type="ECO:0000259" key="2">
    <source>
        <dbReference type="Pfam" id="PF20266"/>
    </source>
</evidence>
<dbReference type="EnsemblMetazoa" id="XM_008182354.3">
    <property type="protein sequence ID" value="XP_008180576.1"/>
    <property type="gene ID" value="LOC100575086"/>
</dbReference>
<dbReference type="Gene3D" id="3.30.460.90">
    <property type="match status" value="1"/>
</dbReference>
<dbReference type="RefSeq" id="XP_008180576.1">
    <property type="nucleotide sequence ID" value="XM_008182354.2"/>
</dbReference>
<reference evidence="4" key="1">
    <citation type="submission" date="2010-06" db="EMBL/GenBank/DDBJ databases">
        <authorList>
            <person name="Jiang H."/>
            <person name="Abraham K."/>
            <person name="Ali S."/>
            <person name="Alsbrooks S.L."/>
            <person name="Anim B.N."/>
            <person name="Anosike U.S."/>
            <person name="Attaway T."/>
            <person name="Bandaranaike D.P."/>
            <person name="Battles P.K."/>
            <person name="Bell S.N."/>
            <person name="Bell A.V."/>
            <person name="Beltran B."/>
            <person name="Bickham C."/>
            <person name="Bustamante Y."/>
            <person name="Caleb T."/>
            <person name="Canada A."/>
            <person name="Cardenas V."/>
            <person name="Carter K."/>
            <person name="Chacko J."/>
            <person name="Chandrabose M.N."/>
            <person name="Chavez D."/>
            <person name="Chavez A."/>
            <person name="Chen L."/>
            <person name="Chu H.-S."/>
            <person name="Claassen K.J."/>
            <person name="Cockrell R."/>
            <person name="Collins M."/>
            <person name="Cooper J.A."/>
            <person name="Cree A."/>
            <person name="Curry S.M."/>
            <person name="Da Y."/>
            <person name="Dao M.D."/>
            <person name="Das B."/>
            <person name="Davila M.-L."/>
            <person name="Davy-Carroll L."/>
            <person name="Denson S."/>
            <person name="Dinh H."/>
            <person name="Ebong V.E."/>
            <person name="Edwards J.R."/>
            <person name="Egan A."/>
            <person name="El-Daye J."/>
            <person name="Escobedo L."/>
            <person name="Fernandez S."/>
            <person name="Fernando P.R."/>
            <person name="Flagg N."/>
            <person name="Forbes L.D."/>
            <person name="Fowler R.G."/>
            <person name="Fu Q."/>
            <person name="Gabisi R.A."/>
            <person name="Ganer J."/>
            <person name="Garbino Pronczuk A."/>
            <person name="Garcia R.M."/>
            <person name="Garner T."/>
            <person name="Garrett T.E."/>
            <person name="Gonzalez D.A."/>
            <person name="Hamid H."/>
            <person name="Hawkins E.S."/>
            <person name="Hirani K."/>
            <person name="Hogues M.E."/>
            <person name="Hollins B."/>
            <person name="Hsiao C.-H."/>
            <person name="Jabil R."/>
            <person name="James M.L."/>
            <person name="Jhangiani S.N."/>
            <person name="Johnson B."/>
            <person name="Johnson Q."/>
            <person name="Joshi V."/>
            <person name="Kalu J.B."/>
            <person name="Kam C."/>
            <person name="Kashfia A."/>
            <person name="Keebler J."/>
            <person name="Kisamo H."/>
            <person name="Kovar C.L."/>
            <person name="Lago L.A."/>
            <person name="Lai C.-Y."/>
            <person name="Laidlaw J."/>
            <person name="Lara F."/>
            <person name="Le T.-K."/>
            <person name="Lee S.L."/>
            <person name="Legall F.H."/>
            <person name="Lemon S.J."/>
            <person name="Lewis L.R."/>
            <person name="Li B."/>
            <person name="Liu Y."/>
            <person name="Liu Y.-S."/>
            <person name="Lopez J."/>
            <person name="Lozado R.J."/>
            <person name="Lu J."/>
            <person name="Madu R.C."/>
            <person name="Maheshwari M."/>
            <person name="Maheshwari R."/>
            <person name="Malloy K."/>
            <person name="Martinez E."/>
            <person name="Mathew T."/>
            <person name="Mercado I.C."/>
            <person name="Mercado C."/>
            <person name="Meyer B."/>
            <person name="Montgomery K."/>
            <person name="Morgan M.B."/>
            <person name="Munidasa M."/>
            <person name="Nazareth L.V."/>
            <person name="Nelson J."/>
            <person name="Ng B.M."/>
            <person name="Nguyen N.B."/>
            <person name="Nguyen P.Q."/>
            <person name="Nguyen T."/>
            <person name="Obregon M."/>
            <person name="Okwuonu G.O."/>
            <person name="Onwere C.G."/>
            <person name="Orozco G."/>
            <person name="Parra A."/>
            <person name="Patel S."/>
            <person name="Patil S."/>
            <person name="Perez A."/>
            <person name="Perez Y."/>
            <person name="Pham C."/>
            <person name="Primus E.L."/>
            <person name="Pu L.-L."/>
            <person name="Puazo M."/>
            <person name="Qin X."/>
            <person name="Quiroz J.B."/>
            <person name="Reese J."/>
            <person name="Richards S."/>
            <person name="Rives C.M."/>
            <person name="Robberts R."/>
            <person name="Ruiz S.J."/>
            <person name="Ruiz M.J."/>
            <person name="Santibanez J."/>
            <person name="Schneider B.W."/>
            <person name="Sisson I."/>
            <person name="Smith M."/>
            <person name="Sodergren E."/>
            <person name="Song X.-Z."/>
            <person name="Song B.B."/>
            <person name="Summersgill H."/>
            <person name="Thelus R."/>
            <person name="Thornton R.D."/>
            <person name="Trejos Z.Y."/>
            <person name="Usmani K."/>
            <person name="Vattathil S."/>
            <person name="Villasana D."/>
            <person name="Walker D.L."/>
            <person name="Wang S."/>
            <person name="Wang K."/>
            <person name="White C.S."/>
            <person name="Williams A.C."/>
            <person name="Williamson J."/>
            <person name="Wilson K."/>
            <person name="Woghiren I.O."/>
            <person name="Woodworth J.R."/>
            <person name="Worley K.C."/>
            <person name="Wright R.A."/>
            <person name="Wu W."/>
            <person name="Young L."/>
            <person name="Zhang L."/>
            <person name="Zhang J."/>
            <person name="Zhu Y."/>
            <person name="Muzny D.M."/>
            <person name="Weinstock G."/>
            <person name="Gibbs R.A."/>
        </authorList>
    </citation>
    <scope>NUCLEOTIDE SEQUENCE [LARGE SCALE GENOMIC DNA]</scope>
    <source>
        <strain evidence="4">LSR1</strain>
    </source>
</reference>
<evidence type="ECO:0000256" key="1">
    <source>
        <dbReference type="SAM" id="MobiDB-lite"/>
    </source>
</evidence>
<dbReference type="Gene3D" id="1.10.1410.40">
    <property type="match status" value="1"/>
</dbReference>
<feature type="region of interest" description="Disordered" evidence="1">
    <location>
        <begin position="1034"/>
        <end position="1053"/>
    </location>
</feature>
<dbReference type="OrthoDB" id="5948335at2759"/>
<proteinExistence type="predicted"/>
<sequence length="1053" mass="117613">MGCGTSNVENSRGRLRADKELYLPSTELHFNAGQMQRLNDNFLRGYENSDDIPTSSSSLNVEAIVNRIMQRLLCGIGKLDKRFACKFLITAEPMSTSIKLSKSFSYYVRLDVLSEPKIYEDDFDYQVRCVVEEDGVPQGFAKIRLVTNEPEKWADLIDNDGYLRRDKLKLRFVELLAKSASCKSDFVGRPEDVDESYLCGCPGKIVDAGMLHEILKSPADEHVFFGMGSTGSTKFPDPRDLRIAVVEDAQCVKLRISGPKTSGDIAVVLLPAIEFSGWPKYTDVLSRIPLTHPDILIHQQATTMGYYAVPVAPHPTVRCYGRPATFQMRFPAAECLYQTHYSERSVVSNIYHFLRTKVPKLRKGENGVCVVSGYMLKTLLWFRLEAYGRVEDWDHRCVAVHVLSVLDALVAALKAQHHRSYFYPYANVVLNAPRACRTMVSEDDYQNDVEIVEAYMYGLFEKSMGSDSIVTGQAFQNTDADYWQNLESVMLHKWYRVLDTMDPKPRRLDYSRKQVEYIGEVFKGMLATRHCISTGAAESSSAWHFLTEEKIPRCSTGLVAGDEIGLDAAYLVSVVAEQALAIYGATRDKKDDDRKRRPLRSAVVADKKSGVAGSGRRGRCFVGRQRRRTPSTGGGPEAVRRLLCDVYADATVAEISGDSDLVRFVLGRLQSAATAASATNFRLMRCRRRRVGLGPPLSLFLRQLYDVSHSTCWHLDEWRRRWDRDELRSLGAFSRLLCRDEVRPTDALLDAIQKGWSWADKLLLAAVEFQDGVDIVCTPGPGDVQRFSISLSEPEQETFASRSLGRAADRQQRYSARADTVSNKFKTVRGMSFLDADSSLNEKKNAPKSTVASYVRLQWQSPMTAMIASNRYRSNHRVLGNIVNALINLQKYTEMCAVLPEDKQGPVLDDIRKISKERRRQRGAAPMLASATARHGQSAPADGLTGVYRSTSELSNAGAMAPTTDEGNGHSAGVLRKADTGTLMATVRAARRRQSMSATVVYNPAFYDAPESPPVATLPAAINPAGQPYLHMTPENGFSLHSRQRPYPDLDAQ</sequence>
<reference evidence="3" key="2">
    <citation type="submission" date="2022-06" db="UniProtKB">
        <authorList>
            <consortium name="EnsemblMetazoa"/>
        </authorList>
    </citation>
    <scope>IDENTIFICATION</scope>
</reference>
<dbReference type="GeneID" id="100575086"/>
<feature type="region of interest" description="Disordered" evidence="1">
    <location>
        <begin position="918"/>
        <end position="942"/>
    </location>
</feature>
<feature type="domain" description="Mab-21-like HhH/H2TH-like" evidence="2">
    <location>
        <begin position="363"/>
        <end position="432"/>
    </location>
</feature>
<accession>A0A8R1WZ91</accession>
<protein>
    <recommendedName>
        <fullName evidence="2">Mab-21-like HhH/H2TH-like domain-containing protein</fullName>
    </recommendedName>
</protein>
<evidence type="ECO:0000313" key="3">
    <source>
        <dbReference type="EnsemblMetazoa" id="XP_008180576.1"/>
    </source>
</evidence>
<dbReference type="Proteomes" id="UP000007819">
    <property type="component" value="Chromosome A1"/>
</dbReference>
<dbReference type="InterPro" id="IPR046906">
    <property type="entry name" value="Mab-21_HhH/H2TH-like"/>
</dbReference>
<organism evidence="3 4">
    <name type="scientific">Acyrthosiphon pisum</name>
    <name type="common">Pea aphid</name>
    <dbReference type="NCBI Taxonomy" id="7029"/>
    <lineage>
        <taxon>Eukaryota</taxon>
        <taxon>Metazoa</taxon>
        <taxon>Ecdysozoa</taxon>
        <taxon>Arthropoda</taxon>
        <taxon>Hexapoda</taxon>
        <taxon>Insecta</taxon>
        <taxon>Pterygota</taxon>
        <taxon>Neoptera</taxon>
        <taxon>Paraneoptera</taxon>
        <taxon>Hemiptera</taxon>
        <taxon>Sternorrhyncha</taxon>
        <taxon>Aphidomorpha</taxon>
        <taxon>Aphidoidea</taxon>
        <taxon>Aphididae</taxon>
        <taxon>Macrosiphini</taxon>
        <taxon>Acyrthosiphon</taxon>
    </lineage>
</organism>
<dbReference type="AlphaFoldDB" id="A0A8R1WZ91"/>
<evidence type="ECO:0000313" key="4">
    <source>
        <dbReference type="Proteomes" id="UP000007819"/>
    </source>
</evidence>
<dbReference type="Pfam" id="PF20266">
    <property type="entry name" value="Mab-21_C"/>
    <property type="match status" value="1"/>
</dbReference>
<dbReference type="PANTHER" id="PTHR10656:SF70">
    <property type="entry name" value="PROTEIN MAB-21-RELATED"/>
    <property type="match status" value="1"/>
</dbReference>
<name>A0A8R1WZ91_ACYPI</name>
<dbReference type="PANTHER" id="PTHR10656">
    <property type="entry name" value="CELL FATE DETERMINING PROTEIN MAB21-RELATED"/>
    <property type="match status" value="1"/>
</dbReference>
<keyword evidence="4" id="KW-1185">Reference proteome</keyword>